<dbReference type="EMBL" id="JAIQCV010000007">
    <property type="protein sequence ID" value="KAH1084131.1"/>
    <property type="molecule type" value="Genomic_DNA"/>
</dbReference>
<dbReference type="Pfam" id="PF00139">
    <property type="entry name" value="Lectin_legB"/>
    <property type="match status" value="1"/>
</dbReference>
<dbReference type="SUPFAM" id="SSF49899">
    <property type="entry name" value="Concanavalin A-like lectins/glucanases"/>
    <property type="match status" value="1"/>
</dbReference>
<evidence type="ECO:0000313" key="4">
    <source>
        <dbReference type="EMBL" id="KAH1084131.1"/>
    </source>
</evidence>
<dbReference type="GO" id="GO:0030246">
    <property type="term" value="F:carbohydrate binding"/>
    <property type="evidence" value="ECO:0007669"/>
    <property type="project" value="UniProtKB-KW"/>
</dbReference>
<evidence type="ECO:0000256" key="1">
    <source>
        <dbReference type="ARBA" id="ARBA00007606"/>
    </source>
</evidence>
<reference evidence="4 5" key="1">
    <citation type="journal article" date="2021" name="Plant Biotechnol. J.">
        <title>Multi-omics assisted identification of the key and species-specific regulatory components of drought-tolerant mechanisms in Gossypium stocksii.</title>
        <authorList>
            <person name="Yu D."/>
            <person name="Ke L."/>
            <person name="Zhang D."/>
            <person name="Wu Y."/>
            <person name="Sun Y."/>
            <person name="Mei J."/>
            <person name="Sun J."/>
            <person name="Sun Y."/>
        </authorList>
    </citation>
    <scope>NUCLEOTIDE SEQUENCE [LARGE SCALE GENOMIC DNA]</scope>
    <source>
        <strain evidence="5">cv. E1</strain>
        <tissue evidence="4">Leaf</tissue>
    </source>
</reference>
<name>A0A9D3VJR5_9ROSI</name>
<dbReference type="OrthoDB" id="1001894at2759"/>
<evidence type="ECO:0000256" key="2">
    <source>
        <dbReference type="ARBA" id="ARBA00022734"/>
    </source>
</evidence>
<sequence>MKSMVVNCDGKFLVSLGSGLCTIWDVTSSKFVASLAKGNDEVFAFCRFSQINDKNPHLYIAAVTGTKAPPRKKVAAAPASKANCNDINQGQFSSSGYLNVEGVAGVDSSGLFKLTNTTSRMSGQSVYKNLIQFKNSTNATVSSFSTTFNFAIVPEYTHLGGHGLAFVISPNDEISGALPTQYLSLFNATNIGLDSKRIVVIELDKVRDFLVGDIDNNHVGININSSLSVTFASAGYFTDEGEFKNLNLKSGDPN</sequence>
<proteinExistence type="inferred from homology"/>
<feature type="domain" description="Legume lectin" evidence="3">
    <location>
        <begin position="91"/>
        <end position="253"/>
    </location>
</feature>
<comment type="similarity">
    <text evidence="1">Belongs to the leguminous lectin family.</text>
</comment>
<dbReference type="AlphaFoldDB" id="A0A9D3VJR5"/>
<dbReference type="Proteomes" id="UP000828251">
    <property type="component" value="Unassembled WGS sequence"/>
</dbReference>
<keyword evidence="5" id="KW-1185">Reference proteome</keyword>
<dbReference type="CDD" id="cd06899">
    <property type="entry name" value="lectin_legume_LecRK_Arcelin_ConA"/>
    <property type="match status" value="1"/>
</dbReference>
<dbReference type="Gene3D" id="2.60.120.200">
    <property type="match status" value="1"/>
</dbReference>
<dbReference type="InterPro" id="IPR001220">
    <property type="entry name" value="Legume_lectin_dom"/>
</dbReference>
<comment type="caution">
    <text evidence="4">The sequence shown here is derived from an EMBL/GenBank/DDBJ whole genome shotgun (WGS) entry which is preliminary data.</text>
</comment>
<keyword evidence="2" id="KW-0430">Lectin</keyword>
<accession>A0A9D3VJR5</accession>
<dbReference type="PANTHER" id="PTHR32401">
    <property type="entry name" value="CONCANAVALIN A-LIKE LECTIN FAMILY PROTEIN"/>
    <property type="match status" value="1"/>
</dbReference>
<dbReference type="InterPro" id="IPR013320">
    <property type="entry name" value="ConA-like_dom_sf"/>
</dbReference>
<gene>
    <name evidence="4" type="ORF">J1N35_023892</name>
</gene>
<dbReference type="InterPro" id="IPR050258">
    <property type="entry name" value="Leguminous_Lectin"/>
</dbReference>
<protein>
    <recommendedName>
        <fullName evidence="3">Legume lectin domain-containing protein</fullName>
    </recommendedName>
</protein>
<organism evidence="4 5">
    <name type="scientific">Gossypium stocksii</name>
    <dbReference type="NCBI Taxonomy" id="47602"/>
    <lineage>
        <taxon>Eukaryota</taxon>
        <taxon>Viridiplantae</taxon>
        <taxon>Streptophyta</taxon>
        <taxon>Embryophyta</taxon>
        <taxon>Tracheophyta</taxon>
        <taxon>Spermatophyta</taxon>
        <taxon>Magnoliopsida</taxon>
        <taxon>eudicotyledons</taxon>
        <taxon>Gunneridae</taxon>
        <taxon>Pentapetalae</taxon>
        <taxon>rosids</taxon>
        <taxon>malvids</taxon>
        <taxon>Malvales</taxon>
        <taxon>Malvaceae</taxon>
        <taxon>Malvoideae</taxon>
        <taxon>Gossypium</taxon>
    </lineage>
</organism>
<evidence type="ECO:0000313" key="5">
    <source>
        <dbReference type="Proteomes" id="UP000828251"/>
    </source>
</evidence>
<evidence type="ECO:0000259" key="3">
    <source>
        <dbReference type="Pfam" id="PF00139"/>
    </source>
</evidence>
<dbReference type="PANTHER" id="PTHR32401:SF50">
    <property type="entry name" value="OS07G0133000 PROTEIN"/>
    <property type="match status" value="1"/>
</dbReference>